<evidence type="ECO:0008006" key="4">
    <source>
        <dbReference type="Google" id="ProtNLM"/>
    </source>
</evidence>
<evidence type="ECO:0000313" key="3">
    <source>
        <dbReference type="Proteomes" id="UP000811844"/>
    </source>
</evidence>
<organism evidence="2 3">
    <name type="scientific">Shewanella intestini</name>
    <dbReference type="NCBI Taxonomy" id="2017544"/>
    <lineage>
        <taxon>Bacteria</taxon>
        <taxon>Pseudomonadati</taxon>
        <taxon>Pseudomonadota</taxon>
        <taxon>Gammaproteobacteria</taxon>
        <taxon>Alteromonadales</taxon>
        <taxon>Shewanellaceae</taxon>
        <taxon>Shewanella</taxon>
    </lineage>
</organism>
<dbReference type="EMBL" id="JAAIKR010000015">
    <property type="protein sequence ID" value="MBR9729103.1"/>
    <property type="molecule type" value="Genomic_DNA"/>
</dbReference>
<evidence type="ECO:0000256" key="1">
    <source>
        <dbReference type="SAM" id="SignalP"/>
    </source>
</evidence>
<reference evidence="2 3" key="1">
    <citation type="submission" date="2020-02" db="EMBL/GenBank/DDBJ databases">
        <title>Shewanella WXL01 sp. nov., a marine bacterium isolated from green algae in Luhuitou Fringing Reef (Northern South China Sea).</title>
        <authorList>
            <person name="Wang X."/>
        </authorList>
    </citation>
    <scope>NUCLEOTIDE SEQUENCE [LARGE SCALE GENOMIC DNA]</scope>
    <source>
        <strain evidence="2 3">MCCC 1A01895</strain>
    </source>
</reference>
<comment type="caution">
    <text evidence="2">The sequence shown here is derived from an EMBL/GenBank/DDBJ whole genome shotgun (WGS) entry which is preliminary data.</text>
</comment>
<protein>
    <recommendedName>
        <fullName evidence="4">DUF2987 domain-containing protein</fullName>
    </recommendedName>
</protein>
<sequence>MPRLLRFYLRLLPLIFTSLMLVSPSLNATSGHSHHLEVSSPLEHSHVNVSPALPKSVGLHGMLLFGSKDAIFASHLPMFHPPHNAQVVFELTFNDTHIQQRIQQQFATLSATPIWTIVPQPFDLARLAPNAEKPLTQLTVDIFEGHFERGGKRIYQHAVIEVKHMLLFNPLSIETKQPAKTFATYIAIGQQNNDETQFLIKLLSTRPDADQLIKLSHIRSALPSTFTLPLHGQLSAPVEQIQQHINEQAPQVIATPLYLEINELR</sequence>
<evidence type="ECO:0000313" key="2">
    <source>
        <dbReference type="EMBL" id="MBR9729103.1"/>
    </source>
</evidence>
<keyword evidence="3" id="KW-1185">Reference proteome</keyword>
<dbReference type="Proteomes" id="UP000811844">
    <property type="component" value="Unassembled WGS sequence"/>
</dbReference>
<proteinExistence type="predicted"/>
<accession>A0ABS5I4Z5</accession>
<gene>
    <name evidence="2" type="ORF">G3R48_14075</name>
</gene>
<keyword evidence="1" id="KW-0732">Signal</keyword>
<feature type="chain" id="PRO_5045051675" description="DUF2987 domain-containing protein" evidence="1">
    <location>
        <begin position="29"/>
        <end position="265"/>
    </location>
</feature>
<feature type="signal peptide" evidence="1">
    <location>
        <begin position="1"/>
        <end position="28"/>
    </location>
</feature>
<dbReference type="RefSeq" id="WP_153665679.1">
    <property type="nucleotide sequence ID" value="NZ_JAAIKR010000015.1"/>
</dbReference>
<name>A0ABS5I4Z5_9GAMM</name>